<keyword evidence="3 6" id="KW-0812">Transmembrane</keyword>
<comment type="subcellular location">
    <subcellularLocation>
        <location evidence="1">Membrane</location>
        <topology evidence="1">Multi-pass membrane protein</topology>
    </subcellularLocation>
</comment>
<feature type="transmembrane region" description="Helical" evidence="6">
    <location>
        <begin position="167"/>
        <end position="193"/>
    </location>
</feature>
<comment type="caution">
    <text evidence="7">The sequence shown here is derived from an EMBL/GenBank/DDBJ whole genome shotgun (WGS) entry which is preliminary data.</text>
</comment>
<reference evidence="7 8" key="1">
    <citation type="submission" date="2023-08" db="EMBL/GenBank/DDBJ databases">
        <title>A Necator americanus chromosomal reference genome.</title>
        <authorList>
            <person name="Ilik V."/>
            <person name="Petrzelkova K.J."/>
            <person name="Pardy F."/>
            <person name="Fuh T."/>
            <person name="Niatou-Singa F.S."/>
            <person name="Gouil Q."/>
            <person name="Baker L."/>
            <person name="Ritchie M.E."/>
            <person name="Jex A.R."/>
            <person name="Gazzola D."/>
            <person name="Li H."/>
            <person name="Toshio Fujiwara R."/>
            <person name="Zhan B."/>
            <person name="Aroian R.V."/>
            <person name="Pafco B."/>
            <person name="Schwarz E.M."/>
        </authorList>
    </citation>
    <scope>NUCLEOTIDE SEQUENCE [LARGE SCALE GENOMIC DNA]</scope>
    <source>
        <strain evidence="7 8">Aroian</strain>
        <tissue evidence="7">Whole animal</tissue>
    </source>
</reference>
<gene>
    <name evidence="7" type="primary">Necator_chrIII.g12920</name>
    <name evidence="7" type="ORF">RB195_012153</name>
</gene>
<evidence type="ECO:0000256" key="4">
    <source>
        <dbReference type="ARBA" id="ARBA00022989"/>
    </source>
</evidence>
<feature type="transmembrane region" description="Helical" evidence="6">
    <location>
        <begin position="120"/>
        <end position="142"/>
    </location>
</feature>
<keyword evidence="5 6" id="KW-0472">Membrane</keyword>
<evidence type="ECO:0000256" key="2">
    <source>
        <dbReference type="ARBA" id="ARBA00009166"/>
    </source>
</evidence>
<organism evidence="7 8">
    <name type="scientific">Necator americanus</name>
    <name type="common">Human hookworm</name>
    <dbReference type="NCBI Taxonomy" id="51031"/>
    <lineage>
        <taxon>Eukaryota</taxon>
        <taxon>Metazoa</taxon>
        <taxon>Ecdysozoa</taxon>
        <taxon>Nematoda</taxon>
        <taxon>Chromadorea</taxon>
        <taxon>Rhabditida</taxon>
        <taxon>Rhabditina</taxon>
        <taxon>Rhabditomorpha</taxon>
        <taxon>Strongyloidea</taxon>
        <taxon>Ancylostomatidae</taxon>
        <taxon>Bunostominae</taxon>
        <taxon>Necator</taxon>
    </lineage>
</organism>
<feature type="transmembrane region" description="Helical" evidence="6">
    <location>
        <begin position="65"/>
        <end position="84"/>
    </location>
</feature>
<dbReference type="InterPro" id="IPR050920">
    <property type="entry name" value="Nematode_rcpt-like_delta"/>
</dbReference>
<evidence type="ECO:0000256" key="3">
    <source>
        <dbReference type="ARBA" id="ARBA00022692"/>
    </source>
</evidence>
<keyword evidence="4 6" id="KW-1133">Transmembrane helix</keyword>
<evidence type="ECO:0000256" key="1">
    <source>
        <dbReference type="ARBA" id="ARBA00004141"/>
    </source>
</evidence>
<evidence type="ECO:0000313" key="8">
    <source>
        <dbReference type="Proteomes" id="UP001303046"/>
    </source>
</evidence>
<name>A0ABR1D5S1_NECAM</name>
<evidence type="ECO:0000256" key="5">
    <source>
        <dbReference type="ARBA" id="ARBA00023136"/>
    </source>
</evidence>
<protein>
    <recommendedName>
        <fullName evidence="9">G protein-coupled receptor</fullName>
    </recommendedName>
</protein>
<feature type="transmembrane region" description="Helical" evidence="6">
    <location>
        <begin position="205"/>
        <end position="227"/>
    </location>
</feature>
<evidence type="ECO:0000313" key="7">
    <source>
        <dbReference type="EMBL" id="KAK6745866.1"/>
    </source>
</evidence>
<comment type="similarity">
    <text evidence="2">Belongs to the nematode receptor-like protein srd family.</text>
</comment>
<dbReference type="SUPFAM" id="SSF81321">
    <property type="entry name" value="Family A G protein-coupled receptor-like"/>
    <property type="match status" value="1"/>
</dbReference>
<sequence length="267" mass="29965">MLPSSSVLALLPVGPCRYFGPTTCFFAYNLSNVANMNVAIGIFHSMYFRYRLIGTEALTRTRVKLNLLITTILPVILAITPYIAPLRFDTVMEVAIREHPDHNLEEYGPFGGFSSTSDPVFVINSLILYAVPFFLPIVIMYWRHLILKAFNSHGGGFTDKTRSSSRLLLKALTVQALMPLVCIVPIGLLYFVVQFTGQELVALEYLFAVFVTLPFIIDPICTIYFVVPYRKWIIEQCRGHIRSAWIDHNVAADAPISLTVARVTDVG</sequence>
<keyword evidence="8" id="KW-1185">Reference proteome</keyword>
<dbReference type="Proteomes" id="UP001303046">
    <property type="component" value="Unassembled WGS sequence"/>
</dbReference>
<dbReference type="PANTHER" id="PTHR22945:SF48">
    <property type="entry name" value="SERPENTINE RECEPTOR, CLASS D (DELTA)"/>
    <property type="match status" value="1"/>
</dbReference>
<proteinExistence type="inferred from homology"/>
<dbReference type="EMBL" id="JAVFWL010000003">
    <property type="protein sequence ID" value="KAK6745866.1"/>
    <property type="molecule type" value="Genomic_DNA"/>
</dbReference>
<evidence type="ECO:0008006" key="9">
    <source>
        <dbReference type="Google" id="ProtNLM"/>
    </source>
</evidence>
<dbReference type="Gene3D" id="1.20.1070.10">
    <property type="entry name" value="Rhodopsin 7-helix transmembrane proteins"/>
    <property type="match status" value="1"/>
</dbReference>
<dbReference type="PANTHER" id="PTHR22945">
    <property type="entry name" value="SERPENTINE RECEPTOR, CLASS D DELTA"/>
    <property type="match status" value="1"/>
</dbReference>
<feature type="transmembrane region" description="Helical" evidence="6">
    <location>
        <begin position="25"/>
        <end position="44"/>
    </location>
</feature>
<dbReference type="Pfam" id="PF10317">
    <property type="entry name" value="7TM_GPCR_Srd"/>
    <property type="match status" value="1"/>
</dbReference>
<dbReference type="InterPro" id="IPR019421">
    <property type="entry name" value="7TM_GPCR_serpentine_rcpt_Srd"/>
</dbReference>
<accession>A0ABR1D5S1</accession>
<evidence type="ECO:0000256" key="6">
    <source>
        <dbReference type="SAM" id="Phobius"/>
    </source>
</evidence>